<evidence type="ECO:0000313" key="6">
    <source>
        <dbReference type="Proteomes" id="UP000046680"/>
    </source>
</evidence>
<evidence type="ECO:0000313" key="1">
    <source>
        <dbReference type="EMBL" id="CFE40678.1"/>
    </source>
</evidence>
<evidence type="ECO:0000313" key="4">
    <source>
        <dbReference type="EMBL" id="COX34044.1"/>
    </source>
</evidence>
<dbReference type="EMBL" id="CSAJ01000890">
    <property type="protein sequence ID" value="COX34044.1"/>
    <property type="molecule type" value="Genomic_DNA"/>
</dbReference>
<gene>
    <name evidence="3" type="ORF">ERS007657_03879</name>
    <name evidence="1" type="ORF">ERS007681_02600</name>
    <name evidence="2" type="ORF">ERS007688_02540</name>
    <name evidence="4" type="ORF">ERS007720_04328</name>
</gene>
<dbReference type="AlphaFoldDB" id="A0A655JJ61"/>
<dbReference type="Proteomes" id="UP000046680">
    <property type="component" value="Unassembled WGS sequence"/>
</dbReference>
<sequence length="76" mass="8013">MYSPGVSGMCCSPLNFTSRSSTTVRAGMLIPSARVSVANTALTKPAVNSSSTVCRKAGNMPAWWAARPRSNPSRHS</sequence>
<dbReference type="Proteomes" id="UP000048289">
    <property type="component" value="Unassembled WGS sequence"/>
</dbReference>
<proteinExistence type="predicted"/>
<organism evidence="3 6">
    <name type="scientific">Mycobacterium tuberculosis</name>
    <dbReference type="NCBI Taxonomy" id="1773"/>
    <lineage>
        <taxon>Bacteria</taxon>
        <taxon>Bacillati</taxon>
        <taxon>Actinomycetota</taxon>
        <taxon>Actinomycetes</taxon>
        <taxon>Mycobacteriales</taxon>
        <taxon>Mycobacteriaceae</taxon>
        <taxon>Mycobacterium</taxon>
        <taxon>Mycobacterium tuberculosis complex</taxon>
    </lineage>
</organism>
<dbReference type="EMBL" id="CGCX01002123">
    <property type="protein sequence ID" value="CFS07185.1"/>
    <property type="molecule type" value="Genomic_DNA"/>
</dbReference>
<evidence type="ECO:0000313" key="5">
    <source>
        <dbReference type="Proteomes" id="UP000044938"/>
    </source>
</evidence>
<evidence type="ECO:0000313" key="8">
    <source>
        <dbReference type="Proteomes" id="UP000048289"/>
    </source>
</evidence>
<protein>
    <submittedName>
        <fullName evidence="3">Uncharacterized protein</fullName>
    </submittedName>
</protein>
<dbReference type="Proteomes" id="UP000046947">
    <property type="component" value="Unassembled WGS sequence"/>
</dbReference>
<reference evidence="5 6" key="1">
    <citation type="submission" date="2015-03" db="EMBL/GenBank/DDBJ databases">
        <authorList>
            <consortium name="Pathogen Informatics"/>
        </authorList>
    </citation>
    <scope>NUCLEOTIDE SEQUENCE [LARGE SCALE GENOMIC DNA]</scope>
    <source>
        <strain evidence="3 6">C09601061</strain>
        <strain evidence="1 8">G09901357</strain>
        <strain evidence="2 7">H09601792</strain>
        <strain evidence="4 5">M09401471</strain>
    </source>
</reference>
<dbReference type="EMBL" id="CFOE01000359">
    <property type="protein sequence ID" value="CFE40678.1"/>
    <property type="molecule type" value="Genomic_DNA"/>
</dbReference>
<evidence type="ECO:0000313" key="2">
    <source>
        <dbReference type="EMBL" id="CFE56579.1"/>
    </source>
</evidence>
<evidence type="ECO:0000313" key="3">
    <source>
        <dbReference type="EMBL" id="CFS07185.1"/>
    </source>
</evidence>
<dbReference type="Proteomes" id="UP000044938">
    <property type="component" value="Unassembled WGS sequence"/>
</dbReference>
<name>A0A655JJ61_MYCTX</name>
<accession>A0A655JJ61</accession>
<evidence type="ECO:0000313" key="7">
    <source>
        <dbReference type="Proteomes" id="UP000046947"/>
    </source>
</evidence>
<dbReference type="EMBL" id="CFOH01000433">
    <property type="protein sequence ID" value="CFE56579.1"/>
    <property type="molecule type" value="Genomic_DNA"/>
</dbReference>